<dbReference type="AlphaFoldDB" id="A0A0U0ZM60"/>
<evidence type="ECO:0000256" key="6">
    <source>
        <dbReference type="ARBA" id="ARBA00023136"/>
    </source>
</evidence>
<dbReference type="GO" id="GO:0005886">
    <property type="term" value="C:plasma membrane"/>
    <property type="evidence" value="ECO:0007669"/>
    <property type="project" value="UniProtKB-SubCell"/>
</dbReference>
<evidence type="ECO:0000256" key="4">
    <source>
        <dbReference type="ARBA" id="ARBA00022692"/>
    </source>
</evidence>
<name>A0A0U0ZM60_9MYCO</name>
<dbReference type="SUPFAM" id="SSF103473">
    <property type="entry name" value="MFS general substrate transporter"/>
    <property type="match status" value="1"/>
</dbReference>
<keyword evidence="3" id="KW-1003">Cell membrane</keyword>
<dbReference type="RefSeq" id="WP_016892986.1">
    <property type="nucleotide sequence ID" value="NZ_CSVC01000009.1"/>
</dbReference>
<keyword evidence="5" id="KW-1133">Transmembrane helix</keyword>
<dbReference type="InterPro" id="IPR011701">
    <property type="entry name" value="MFS"/>
</dbReference>
<feature type="domain" description="Major facilitator superfamily (MFS) profile" evidence="7">
    <location>
        <begin position="21"/>
        <end position="475"/>
    </location>
</feature>
<evidence type="ECO:0000256" key="1">
    <source>
        <dbReference type="ARBA" id="ARBA00004651"/>
    </source>
</evidence>
<proteinExistence type="predicted"/>
<evidence type="ECO:0000256" key="2">
    <source>
        <dbReference type="ARBA" id="ARBA00022448"/>
    </source>
</evidence>
<dbReference type="PROSITE" id="PS50850">
    <property type="entry name" value="MFS"/>
    <property type="match status" value="1"/>
</dbReference>
<dbReference type="EMBL" id="CSWP01000003">
    <property type="protein sequence ID" value="CPV48577.1"/>
    <property type="molecule type" value="Genomic_DNA"/>
</dbReference>
<dbReference type="PANTHER" id="PTHR42718:SF46">
    <property type="entry name" value="BLR6921 PROTEIN"/>
    <property type="match status" value="1"/>
</dbReference>
<dbReference type="InterPro" id="IPR020846">
    <property type="entry name" value="MFS_dom"/>
</dbReference>
<accession>A0A0U0ZM60</accession>
<keyword evidence="4 8" id="KW-0812">Transmembrane</keyword>
<protein>
    <submittedName>
        <fullName evidence="8">Putative transmembrane efflux protein</fullName>
    </submittedName>
</protein>
<dbReference type="GO" id="GO:0022857">
    <property type="term" value="F:transmembrane transporter activity"/>
    <property type="evidence" value="ECO:0007669"/>
    <property type="project" value="InterPro"/>
</dbReference>
<comment type="subcellular location">
    <subcellularLocation>
        <location evidence="1">Cell membrane</location>
        <topology evidence="1">Multi-pass membrane protein</topology>
    </subcellularLocation>
</comment>
<sequence>MLLRPPTVPSPPRAERGRWYALSVACLIEMLLVVNSSIVAAALPATQAALRFTNSDRQWLITAYVLTLGGLLLLGGRVADMVGLRRAMIIGLSGFAIASFVGGSATNFGELVASRIAQGAFGALLAPAAMSLVVNSFRGSTAERHAFGIFGAVIGAASTAGLLVGGVLTQLLVWRWVMYVSVLMTMAALAGTLAFVRKYPVGQRRQLDIFGSLTVTLGLFAIVFGFSRAEVRGWTASTTILSFITGLTLIGVFIRHQQRSKNPLLPLRVVYHRTRGAAFLAMFFASAGLFGVVLSLLYYLQRCLHLAPLWAGVAFLPFSATVVFASTLGNSFILPRLDGRTVLIAGGVTSAFGLLMLSHIDSHANYYTAILPGLVIGGFGKGLIFGASTHGAATGIRPEESGIASATVNVMHHVGGSLGAALLSSVVASTATFFLGRHASSDQAAAAGYSAAFWVSAASCLAAAAIALVIRPADGNSRTAPALHEKCCTVKE</sequence>
<evidence type="ECO:0000256" key="3">
    <source>
        <dbReference type="ARBA" id="ARBA00022475"/>
    </source>
</evidence>
<evidence type="ECO:0000313" key="9">
    <source>
        <dbReference type="Proteomes" id="UP000045782"/>
    </source>
</evidence>
<dbReference type="PANTHER" id="PTHR42718">
    <property type="entry name" value="MAJOR FACILITATOR SUPERFAMILY MULTIDRUG TRANSPORTER MFSC"/>
    <property type="match status" value="1"/>
</dbReference>
<dbReference type="Pfam" id="PF07690">
    <property type="entry name" value="MFS_1"/>
    <property type="match status" value="1"/>
</dbReference>
<dbReference type="InterPro" id="IPR036259">
    <property type="entry name" value="MFS_trans_sf"/>
</dbReference>
<reference evidence="8 9" key="1">
    <citation type="submission" date="2015-03" db="EMBL/GenBank/DDBJ databases">
        <authorList>
            <person name="Murphy D."/>
        </authorList>
    </citation>
    <scope>NUCLEOTIDE SEQUENCE [LARGE SCALE GENOMIC DNA]</scope>
    <source>
        <strain evidence="8 9">PAP088</strain>
    </source>
</reference>
<keyword evidence="2" id="KW-0813">Transport</keyword>
<organism evidence="8 9">
    <name type="scientific">Mycobacteroides abscessus</name>
    <dbReference type="NCBI Taxonomy" id="36809"/>
    <lineage>
        <taxon>Bacteria</taxon>
        <taxon>Bacillati</taxon>
        <taxon>Actinomycetota</taxon>
        <taxon>Actinomycetes</taxon>
        <taxon>Mycobacteriales</taxon>
        <taxon>Mycobacteriaceae</taxon>
        <taxon>Mycobacteroides</taxon>
    </lineage>
</organism>
<gene>
    <name evidence="8" type="primary">stp_2</name>
    <name evidence="8" type="ORF">ERS075579_02017</name>
</gene>
<dbReference type="Gene3D" id="1.20.1250.20">
    <property type="entry name" value="MFS general substrate transporter like domains"/>
    <property type="match status" value="1"/>
</dbReference>
<dbReference type="CDD" id="cd17321">
    <property type="entry name" value="MFS_MMR_MDR_like"/>
    <property type="match status" value="1"/>
</dbReference>
<evidence type="ECO:0000259" key="7">
    <source>
        <dbReference type="PROSITE" id="PS50850"/>
    </source>
</evidence>
<keyword evidence="6" id="KW-0472">Membrane</keyword>
<dbReference type="Gene3D" id="1.20.1720.10">
    <property type="entry name" value="Multidrug resistance protein D"/>
    <property type="match status" value="1"/>
</dbReference>
<dbReference type="Proteomes" id="UP000045782">
    <property type="component" value="Unassembled WGS sequence"/>
</dbReference>
<evidence type="ECO:0000256" key="5">
    <source>
        <dbReference type="ARBA" id="ARBA00022989"/>
    </source>
</evidence>
<evidence type="ECO:0000313" key="8">
    <source>
        <dbReference type="EMBL" id="CPV48577.1"/>
    </source>
</evidence>